<sequence length="74" mass="8838">MGKEDQIWFLVDTHVRALESDLKHQYLYQGSPKYVLLDSVLETEMPIPFVPDYDLEDNFQQPQLADFEHYHPQK</sequence>
<accession>A0A8X6RMP1</accession>
<protein>
    <submittedName>
        <fullName evidence="1">Uncharacterized protein</fullName>
    </submittedName>
</protein>
<gene>
    <name evidence="1" type="ORF">TNCV_3065901</name>
</gene>
<keyword evidence="2" id="KW-1185">Reference proteome</keyword>
<proteinExistence type="predicted"/>
<evidence type="ECO:0000313" key="2">
    <source>
        <dbReference type="Proteomes" id="UP000887159"/>
    </source>
</evidence>
<dbReference type="Proteomes" id="UP000887159">
    <property type="component" value="Unassembled WGS sequence"/>
</dbReference>
<evidence type="ECO:0000313" key="1">
    <source>
        <dbReference type="EMBL" id="GFX97703.1"/>
    </source>
</evidence>
<name>A0A8X6RMP1_TRICX</name>
<organism evidence="1 2">
    <name type="scientific">Trichonephila clavipes</name>
    <name type="common">Golden silk orbweaver</name>
    <name type="synonym">Nephila clavipes</name>
    <dbReference type="NCBI Taxonomy" id="2585209"/>
    <lineage>
        <taxon>Eukaryota</taxon>
        <taxon>Metazoa</taxon>
        <taxon>Ecdysozoa</taxon>
        <taxon>Arthropoda</taxon>
        <taxon>Chelicerata</taxon>
        <taxon>Arachnida</taxon>
        <taxon>Araneae</taxon>
        <taxon>Araneomorphae</taxon>
        <taxon>Entelegynae</taxon>
        <taxon>Araneoidea</taxon>
        <taxon>Nephilidae</taxon>
        <taxon>Trichonephila</taxon>
    </lineage>
</organism>
<reference evidence="1" key="1">
    <citation type="submission" date="2020-08" db="EMBL/GenBank/DDBJ databases">
        <title>Multicomponent nature underlies the extraordinary mechanical properties of spider dragline silk.</title>
        <authorList>
            <person name="Kono N."/>
            <person name="Nakamura H."/>
            <person name="Mori M."/>
            <person name="Yoshida Y."/>
            <person name="Ohtoshi R."/>
            <person name="Malay A.D."/>
            <person name="Moran D.A.P."/>
            <person name="Tomita M."/>
            <person name="Numata K."/>
            <person name="Arakawa K."/>
        </authorList>
    </citation>
    <scope>NUCLEOTIDE SEQUENCE</scope>
</reference>
<dbReference type="AlphaFoldDB" id="A0A8X6RMP1"/>
<comment type="caution">
    <text evidence="1">The sequence shown here is derived from an EMBL/GenBank/DDBJ whole genome shotgun (WGS) entry which is preliminary data.</text>
</comment>
<dbReference type="EMBL" id="BMAU01021199">
    <property type="protein sequence ID" value="GFX97703.1"/>
    <property type="molecule type" value="Genomic_DNA"/>
</dbReference>